<feature type="compositionally biased region" description="Low complexity" evidence="1">
    <location>
        <begin position="32"/>
        <end position="55"/>
    </location>
</feature>
<feature type="compositionally biased region" description="Pro residues" evidence="1">
    <location>
        <begin position="1"/>
        <end position="31"/>
    </location>
</feature>
<organism evidence="2 3">
    <name type="scientific">Mycena albidolilacea</name>
    <dbReference type="NCBI Taxonomy" id="1033008"/>
    <lineage>
        <taxon>Eukaryota</taxon>
        <taxon>Fungi</taxon>
        <taxon>Dikarya</taxon>
        <taxon>Basidiomycota</taxon>
        <taxon>Agaricomycotina</taxon>
        <taxon>Agaricomycetes</taxon>
        <taxon>Agaricomycetidae</taxon>
        <taxon>Agaricales</taxon>
        <taxon>Marasmiineae</taxon>
        <taxon>Mycenaceae</taxon>
        <taxon>Mycena</taxon>
    </lineage>
</organism>
<dbReference type="Proteomes" id="UP001218218">
    <property type="component" value="Unassembled WGS sequence"/>
</dbReference>
<dbReference type="AlphaFoldDB" id="A0AAD6Z4Z3"/>
<feature type="region of interest" description="Disordered" evidence="1">
    <location>
        <begin position="1"/>
        <end position="70"/>
    </location>
</feature>
<gene>
    <name evidence="2" type="ORF">DFH08DRAFT_975506</name>
</gene>
<reference evidence="2" key="1">
    <citation type="submission" date="2023-03" db="EMBL/GenBank/DDBJ databases">
        <title>Massive genome expansion in bonnet fungi (Mycena s.s.) driven by repeated elements and novel gene families across ecological guilds.</title>
        <authorList>
            <consortium name="Lawrence Berkeley National Laboratory"/>
            <person name="Harder C.B."/>
            <person name="Miyauchi S."/>
            <person name="Viragh M."/>
            <person name="Kuo A."/>
            <person name="Thoen E."/>
            <person name="Andreopoulos B."/>
            <person name="Lu D."/>
            <person name="Skrede I."/>
            <person name="Drula E."/>
            <person name="Henrissat B."/>
            <person name="Morin E."/>
            <person name="Kohler A."/>
            <person name="Barry K."/>
            <person name="LaButti K."/>
            <person name="Morin E."/>
            <person name="Salamov A."/>
            <person name="Lipzen A."/>
            <person name="Mereny Z."/>
            <person name="Hegedus B."/>
            <person name="Baldrian P."/>
            <person name="Stursova M."/>
            <person name="Weitz H."/>
            <person name="Taylor A."/>
            <person name="Grigoriev I.V."/>
            <person name="Nagy L.G."/>
            <person name="Martin F."/>
            <person name="Kauserud H."/>
        </authorList>
    </citation>
    <scope>NUCLEOTIDE SEQUENCE</scope>
    <source>
        <strain evidence="2">CBHHK002</strain>
    </source>
</reference>
<protein>
    <submittedName>
        <fullName evidence="2">Uncharacterized protein</fullName>
    </submittedName>
</protein>
<evidence type="ECO:0000313" key="3">
    <source>
        <dbReference type="Proteomes" id="UP001218218"/>
    </source>
</evidence>
<evidence type="ECO:0000313" key="2">
    <source>
        <dbReference type="EMBL" id="KAJ7307683.1"/>
    </source>
</evidence>
<name>A0AAD6Z4Z3_9AGAR</name>
<keyword evidence="3" id="KW-1185">Reference proteome</keyword>
<accession>A0AAD6Z4Z3</accession>
<dbReference type="EMBL" id="JARIHO010000088">
    <property type="protein sequence ID" value="KAJ7307683.1"/>
    <property type="molecule type" value="Genomic_DNA"/>
</dbReference>
<feature type="compositionally biased region" description="Pro residues" evidence="1">
    <location>
        <begin position="56"/>
        <end position="68"/>
    </location>
</feature>
<comment type="caution">
    <text evidence="2">The sequence shown here is derived from an EMBL/GenBank/DDBJ whole genome shotgun (WGS) entry which is preliminary data.</text>
</comment>
<evidence type="ECO:0000256" key="1">
    <source>
        <dbReference type="SAM" id="MobiDB-lite"/>
    </source>
</evidence>
<proteinExistence type="predicted"/>
<sequence>MRPPPQPPAPSQPPPPPPFHNRARPLPPSPGSAPKASARRSCGLPSHLSPSSSPSPTAPPPLSPPFSPPAAHLEAFNARYPRTASSRAAAIGVLDGGVHEGAHHTPHSERGCVKRKWKAHALVKMRQRLPRADLRIPRTVNLPPRRQYSPAPAIFPRAVNLPPLAFLLPVPFLPVSVFSAQLALAAKVGAHLHGVHCARESLREQLVGEGTAAAARAGRCEATAPGERRSG</sequence>